<name>A0ABX8SNB1_9ADEN</name>
<sequence length="72" mass="8412">MGICNSKCKNSHLKRIDESWFPSEDMVDGRARTTACQLLCHTCLYCCIKYGIQNSDFILKALYPDIYDWVER</sequence>
<dbReference type="EMBL" id="MZ562791">
    <property type="protein sequence ID" value="QXX30966.1"/>
    <property type="molecule type" value="Genomic_DNA"/>
</dbReference>
<protein>
    <submittedName>
        <fullName evidence="1">U exon</fullName>
    </submittedName>
</protein>
<evidence type="ECO:0000313" key="2">
    <source>
        <dbReference type="Proteomes" id="UP000827153"/>
    </source>
</evidence>
<reference evidence="1 2" key="1">
    <citation type="submission" date="2021-07" db="EMBL/GenBank/DDBJ databases">
        <title>Genomic characterization of psittacine adenovirus 2, a siadenovirus determined from a moribund African grey parrot (Psittacus erithacus).</title>
        <authorList>
            <person name="Surphlis A.C."/>
            <person name="Dill-Okubo J.A."/>
            <person name="Harrach B."/>
            <person name="Waltzek T.B."/>
            <person name="Subramaniam K."/>
        </authorList>
    </citation>
    <scope>NUCLEOTIDE SEQUENCE [LARGE SCALE GENOMIC DNA]</scope>
    <source>
        <strain evidence="1 2">WVL19065-01E</strain>
    </source>
</reference>
<evidence type="ECO:0000313" key="1">
    <source>
        <dbReference type="EMBL" id="QXX30966.1"/>
    </source>
</evidence>
<proteinExistence type="predicted"/>
<accession>A0ABX8SNB1</accession>
<organism evidence="1 2">
    <name type="scientific">Psittacine adenovirus 2</name>
    <dbReference type="NCBI Taxonomy" id="1301246"/>
    <lineage>
        <taxon>Viruses</taxon>
        <taxon>Varidnaviria</taxon>
        <taxon>Bamfordvirae</taxon>
        <taxon>Preplasmiviricota</taxon>
        <taxon>Polisuviricotina</taxon>
        <taxon>Pharingeaviricetes</taxon>
        <taxon>Rowavirales</taxon>
        <taxon>Adenoviridae</taxon>
        <taxon>Siadenovirus</taxon>
        <taxon>Siadenovirus cinerei</taxon>
    </lineage>
</organism>
<keyword evidence="2" id="KW-1185">Reference proteome</keyword>
<dbReference type="Proteomes" id="UP000827153">
    <property type="component" value="Segment"/>
</dbReference>